<proteinExistence type="predicted"/>
<evidence type="ECO:0000313" key="1">
    <source>
        <dbReference type="EMBL" id="MFC0567624.1"/>
    </source>
</evidence>
<dbReference type="EMBL" id="JBHLUE010000026">
    <property type="protein sequence ID" value="MFC0567624.1"/>
    <property type="molecule type" value="Genomic_DNA"/>
</dbReference>
<organism evidence="1 2">
    <name type="scientific">Plantactinospora siamensis</name>
    <dbReference type="NCBI Taxonomy" id="555372"/>
    <lineage>
        <taxon>Bacteria</taxon>
        <taxon>Bacillati</taxon>
        <taxon>Actinomycetota</taxon>
        <taxon>Actinomycetes</taxon>
        <taxon>Micromonosporales</taxon>
        <taxon>Micromonosporaceae</taxon>
        <taxon>Plantactinospora</taxon>
    </lineage>
</organism>
<gene>
    <name evidence="1" type="ORF">ACFFHU_26230</name>
</gene>
<evidence type="ECO:0000313" key="2">
    <source>
        <dbReference type="Proteomes" id="UP001589894"/>
    </source>
</evidence>
<name>A0ABV6P3S1_9ACTN</name>
<comment type="caution">
    <text evidence="1">The sequence shown here is derived from an EMBL/GenBank/DDBJ whole genome shotgun (WGS) entry which is preliminary data.</text>
</comment>
<dbReference type="RefSeq" id="WP_377342935.1">
    <property type="nucleotide sequence ID" value="NZ_JBHLUE010000026.1"/>
</dbReference>
<sequence length="237" mass="25252">MPPGNPAHVFGATAGRAATADIDANLLRIEDEYRVHEYAQRSANPDEILIAQPTRTARITVLAQHAINHFDAYGREKLADRGTGALVELVAPRADILGIISTGRLRGPEHQRQRHSAMVARAIADGRPSIDLHGMSCDGVSAVDIGTGREPSAASRLIADAAIECGDRLGLPVTRNRRFGARGPERLTNVLLDHGVPAIQAELCSCLRQPHSGPAETALVVAWFDSLTSTISRALAG</sequence>
<accession>A0ABV6P3S1</accession>
<dbReference type="Proteomes" id="UP001589894">
    <property type="component" value="Unassembled WGS sequence"/>
</dbReference>
<reference evidence="1 2" key="1">
    <citation type="submission" date="2024-09" db="EMBL/GenBank/DDBJ databases">
        <authorList>
            <person name="Sun Q."/>
            <person name="Mori K."/>
        </authorList>
    </citation>
    <scope>NUCLEOTIDE SEQUENCE [LARGE SCALE GENOMIC DNA]</scope>
    <source>
        <strain evidence="1 2">TBRC 2205</strain>
    </source>
</reference>
<protein>
    <submittedName>
        <fullName evidence="1">Uncharacterized protein</fullName>
    </submittedName>
</protein>
<keyword evidence="2" id="KW-1185">Reference proteome</keyword>